<feature type="compositionally biased region" description="Acidic residues" evidence="1">
    <location>
        <begin position="246"/>
        <end position="272"/>
    </location>
</feature>
<dbReference type="Proteomes" id="UP000293360">
    <property type="component" value="Unassembled WGS sequence"/>
</dbReference>
<gene>
    <name evidence="3" type="ORF">DL764_000095</name>
</gene>
<evidence type="ECO:0000259" key="2">
    <source>
        <dbReference type="PROSITE" id="PS51397"/>
    </source>
</evidence>
<comment type="caution">
    <text evidence="3">The sequence shown here is derived from an EMBL/GenBank/DDBJ whole genome shotgun (WGS) entry which is preliminary data.</text>
</comment>
<dbReference type="InterPro" id="IPR013536">
    <property type="entry name" value="WLM_dom"/>
</dbReference>
<dbReference type="PROSITE" id="PS51397">
    <property type="entry name" value="WLM"/>
    <property type="match status" value="1"/>
</dbReference>
<dbReference type="PANTHER" id="PTHR46622:SF1">
    <property type="entry name" value="DNA-DEPENDENT METALLOPROTEASE WSS1"/>
    <property type="match status" value="1"/>
</dbReference>
<feature type="compositionally biased region" description="Basic and acidic residues" evidence="1">
    <location>
        <begin position="230"/>
        <end position="245"/>
    </location>
</feature>
<dbReference type="EMBL" id="QJNU01000002">
    <property type="protein sequence ID" value="RYP11441.1"/>
    <property type="molecule type" value="Genomic_DNA"/>
</dbReference>
<dbReference type="OrthoDB" id="447842at2759"/>
<accession>A0A4Q4TV78</accession>
<evidence type="ECO:0000256" key="1">
    <source>
        <dbReference type="SAM" id="MobiDB-lite"/>
    </source>
</evidence>
<dbReference type="InterPro" id="IPR053000">
    <property type="entry name" value="WSS1-like_metalloprotease"/>
</dbReference>
<dbReference type="GO" id="GO:0005634">
    <property type="term" value="C:nucleus"/>
    <property type="evidence" value="ECO:0007669"/>
    <property type="project" value="TreeGrafter"/>
</dbReference>
<proteinExistence type="predicted"/>
<organism evidence="3 4">
    <name type="scientific">Monosporascus ibericus</name>
    <dbReference type="NCBI Taxonomy" id="155417"/>
    <lineage>
        <taxon>Eukaryota</taxon>
        <taxon>Fungi</taxon>
        <taxon>Dikarya</taxon>
        <taxon>Ascomycota</taxon>
        <taxon>Pezizomycotina</taxon>
        <taxon>Sordariomycetes</taxon>
        <taxon>Xylariomycetidae</taxon>
        <taxon>Xylariales</taxon>
        <taxon>Xylariales incertae sedis</taxon>
        <taxon>Monosporascus</taxon>
    </lineage>
</organism>
<evidence type="ECO:0000313" key="3">
    <source>
        <dbReference type="EMBL" id="RYP11441.1"/>
    </source>
</evidence>
<name>A0A4Q4TV78_9PEZI</name>
<protein>
    <recommendedName>
        <fullName evidence="2">WLM domain-containing protein</fullName>
    </recommendedName>
</protein>
<dbReference type="AlphaFoldDB" id="A0A4Q4TV78"/>
<dbReference type="Pfam" id="PF08325">
    <property type="entry name" value="WLM"/>
    <property type="match status" value="1"/>
</dbReference>
<sequence length="463" mass="52225">MPVGIQRLNAKRSQPNSRIVFIKPLKGPDEAVAQDFLERIAAQCLPIMKEHHLSVMSLEEYEPNREFVGRNFNAGEVIQLVLKSPSTGRWLPFNYVQMVMMHENQYAEQMRTLWTRGYTGEGLWGRGALLETGEFENNTVRPDEILPEHLCGGTYRSRRRKRKAKQQPSYQERKERRILKKFGANGVALGEDEDVKAQLEKGKRTQAKPRVASSNRGRELRAAAALARLDQQKKAEEEVKKPVEIKDEEDETASEEDDSDQTASEAELDEATVDINERRLLDKKGHSLVKVCEDENPEDADAQNELKELRSSFPGAKPPRRIPDITSAAPETGGQPDRRPAEGKPKINIREVPQSGSNVDPGPQDMPKASRTISGICPMCSFDSGPGAAICAICSHVMDPTRVPDTWKSRHENWFRDGNLRDDGQTRPYRKGAQEFDGTFQIDIEPPCKTCENKLLARELPQF</sequence>
<feature type="region of interest" description="Disordered" evidence="1">
    <location>
        <begin position="199"/>
        <end position="218"/>
    </location>
</feature>
<reference evidence="3 4" key="1">
    <citation type="submission" date="2018-06" db="EMBL/GenBank/DDBJ databases">
        <title>Complete Genomes of Monosporascus.</title>
        <authorList>
            <person name="Robinson A.J."/>
            <person name="Natvig D.O."/>
        </authorList>
    </citation>
    <scope>NUCLEOTIDE SEQUENCE [LARGE SCALE GENOMIC DNA]</scope>
    <source>
        <strain evidence="3 4">CBS 110550</strain>
    </source>
</reference>
<feature type="compositionally biased region" description="Basic residues" evidence="1">
    <location>
        <begin position="156"/>
        <end position="165"/>
    </location>
</feature>
<keyword evidence="4" id="KW-1185">Reference proteome</keyword>
<feature type="region of interest" description="Disordered" evidence="1">
    <location>
        <begin position="229"/>
        <end position="367"/>
    </location>
</feature>
<feature type="region of interest" description="Disordered" evidence="1">
    <location>
        <begin position="155"/>
        <end position="177"/>
    </location>
</feature>
<feature type="domain" description="WLM" evidence="2">
    <location>
        <begin position="10"/>
        <end position="230"/>
    </location>
</feature>
<dbReference type="GO" id="GO:0008237">
    <property type="term" value="F:metallopeptidase activity"/>
    <property type="evidence" value="ECO:0007669"/>
    <property type="project" value="TreeGrafter"/>
</dbReference>
<feature type="compositionally biased region" description="Basic and acidic residues" evidence="1">
    <location>
        <begin position="336"/>
        <end position="349"/>
    </location>
</feature>
<feature type="compositionally biased region" description="Basic and acidic residues" evidence="1">
    <location>
        <begin position="275"/>
        <end position="285"/>
    </location>
</feature>
<dbReference type="GO" id="GO:0006281">
    <property type="term" value="P:DNA repair"/>
    <property type="evidence" value="ECO:0007669"/>
    <property type="project" value="TreeGrafter"/>
</dbReference>
<evidence type="ECO:0000313" key="4">
    <source>
        <dbReference type="Proteomes" id="UP000293360"/>
    </source>
</evidence>
<dbReference type="PANTHER" id="PTHR46622">
    <property type="entry name" value="DNA-DEPENDENT METALLOPROTEASE WSS1"/>
    <property type="match status" value="1"/>
</dbReference>
<dbReference type="STRING" id="155417.A0A4Q4TV78"/>